<evidence type="ECO:0000313" key="2">
    <source>
        <dbReference type="Proteomes" id="UP001153069"/>
    </source>
</evidence>
<keyword evidence="2" id="KW-1185">Reference proteome</keyword>
<proteinExistence type="predicted"/>
<evidence type="ECO:0000313" key="1">
    <source>
        <dbReference type="EMBL" id="CAB9509339.1"/>
    </source>
</evidence>
<gene>
    <name evidence="1" type="ORF">SEMRO_385_G131780.1</name>
</gene>
<comment type="caution">
    <text evidence="1">The sequence shown here is derived from an EMBL/GenBank/DDBJ whole genome shotgun (WGS) entry which is preliminary data.</text>
</comment>
<dbReference type="SUPFAM" id="SSF52047">
    <property type="entry name" value="RNI-like"/>
    <property type="match status" value="1"/>
</dbReference>
<dbReference type="AlphaFoldDB" id="A0A9N8DY83"/>
<name>A0A9N8DY83_9STRA</name>
<dbReference type="InterPro" id="IPR032675">
    <property type="entry name" value="LRR_dom_sf"/>
</dbReference>
<dbReference type="Proteomes" id="UP001153069">
    <property type="component" value="Unassembled WGS sequence"/>
</dbReference>
<accession>A0A9N8DY83</accession>
<protein>
    <submittedName>
        <fullName evidence="1">Uncharacterized protein</fullName>
    </submittedName>
</protein>
<organism evidence="1 2">
    <name type="scientific">Seminavis robusta</name>
    <dbReference type="NCBI Taxonomy" id="568900"/>
    <lineage>
        <taxon>Eukaryota</taxon>
        <taxon>Sar</taxon>
        <taxon>Stramenopiles</taxon>
        <taxon>Ochrophyta</taxon>
        <taxon>Bacillariophyta</taxon>
        <taxon>Bacillariophyceae</taxon>
        <taxon>Bacillariophycidae</taxon>
        <taxon>Naviculales</taxon>
        <taxon>Naviculaceae</taxon>
        <taxon>Seminavis</taxon>
    </lineage>
</organism>
<sequence length="487" mass="54164">MVQSKPVEELEKEADVNPLLRHVLALDELSVIEEVYKANPDNLTSAVLLTACLDGAKPGVIAFLARAKPELAKVGAPWVFGEYDYNDSECRGGRLPVHCALHCILTCRDPAINVPSFEDIKALLEIFPKSVDIDDPCTDRSPLKACVQGNVNLETIMYAFSTHGCSTYSQSSLCFDFNQDTSDIVNLRHGFDQDCVKALSMLMRGTTVRECDFEFGRVHDEAFGDLFFTLLVNKSITKCSIEVSSLTSPGGGQPNVQRICNSVSRTARHGESALEKLKLALPDEGGWDIVYSLCQLPNSRLTSLKLQVRQVSDAAVPALSLVLGGETSVRRFELSSHFGCEINLDPLLDLLRVNTTLESLLVEVGYNEDKHKIAHWKKHLGTVVEEDNCSLIAASVVGRSYRFSLRRNKSRKLSNLDYFLKLNRCGRRVLKQKESCLVEDLVESLGYLVVDEGNYSMQHNDLLEANTYFWLLREGLELWVPSPASLA</sequence>
<reference evidence="1" key="1">
    <citation type="submission" date="2020-06" db="EMBL/GenBank/DDBJ databases">
        <authorList>
            <consortium name="Plant Systems Biology data submission"/>
        </authorList>
    </citation>
    <scope>NUCLEOTIDE SEQUENCE</scope>
    <source>
        <strain evidence="1">D6</strain>
    </source>
</reference>
<dbReference type="Gene3D" id="3.80.10.10">
    <property type="entry name" value="Ribonuclease Inhibitor"/>
    <property type="match status" value="1"/>
</dbReference>
<dbReference type="EMBL" id="CAICTM010000384">
    <property type="protein sequence ID" value="CAB9509339.1"/>
    <property type="molecule type" value="Genomic_DNA"/>
</dbReference>